<feature type="non-terminal residue" evidence="2">
    <location>
        <position position="61"/>
    </location>
</feature>
<feature type="compositionally biased region" description="Polar residues" evidence="1">
    <location>
        <begin position="52"/>
        <end position="61"/>
    </location>
</feature>
<accession>A0A7R9MV66</accession>
<organism evidence="2">
    <name type="scientific">Oppiella nova</name>
    <dbReference type="NCBI Taxonomy" id="334625"/>
    <lineage>
        <taxon>Eukaryota</taxon>
        <taxon>Metazoa</taxon>
        <taxon>Ecdysozoa</taxon>
        <taxon>Arthropoda</taxon>
        <taxon>Chelicerata</taxon>
        <taxon>Arachnida</taxon>
        <taxon>Acari</taxon>
        <taxon>Acariformes</taxon>
        <taxon>Sarcoptiformes</taxon>
        <taxon>Oribatida</taxon>
        <taxon>Brachypylina</taxon>
        <taxon>Oppioidea</taxon>
        <taxon>Oppiidae</taxon>
        <taxon>Oppiella</taxon>
    </lineage>
</organism>
<dbReference type="AlphaFoldDB" id="A0A7R9MV66"/>
<gene>
    <name evidence="2" type="ORF">ONB1V03_LOCUS23412</name>
</gene>
<feature type="region of interest" description="Disordered" evidence="1">
    <location>
        <begin position="33"/>
        <end position="61"/>
    </location>
</feature>
<protein>
    <submittedName>
        <fullName evidence="2">Uncharacterized protein</fullName>
    </submittedName>
</protein>
<reference evidence="2" key="1">
    <citation type="submission" date="2020-11" db="EMBL/GenBank/DDBJ databases">
        <authorList>
            <person name="Tran Van P."/>
        </authorList>
    </citation>
    <scope>NUCLEOTIDE SEQUENCE</scope>
</reference>
<evidence type="ECO:0000313" key="2">
    <source>
        <dbReference type="EMBL" id="CAD7668543.1"/>
    </source>
</evidence>
<feature type="region of interest" description="Disordered" evidence="1">
    <location>
        <begin position="1"/>
        <end position="21"/>
    </location>
</feature>
<evidence type="ECO:0000313" key="3">
    <source>
        <dbReference type="Proteomes" id="UP000728032"/>
    </source>
</evidence>
<proteinExistence type="predicted"/>
<dbReference type="OrthoDB" id="10261640at2759"/>
<evidence type="ECO:0000256" key="1">
    <source>
        <dbReference type="SAM" id="MobiDB-lite"/>
    </source>
</evidence>
<feature type="compositionally biased region" description="Acidic residues" evidence="1">
    <location>
        <begin position="33"/>
        <end position="50"/>
    </location>
</feature>
<dbReference type="EMBL" id="CAJPVJ010059372">
    <property type="protein sequence ID" value="CAG2183992.1"/>
    <property type="molecule type" value="Genomic_DNA"/>
</dbReference>
<dbReference type="Proteomes" id="UP000728032">
    <property type="component" value="Unassembled WGS sequence"/>
</dbReference>
<name>A0A7R9MV66_9ACAR</name>
<dbReference type="EMBL" id="OC974197">
    <property type="protein sequence ID" value="CAD7668543.1"/>
    <property type="molecule type" value="Genomic_DNA"/>
</dbReference>
<sequence>MIKDVNQQMDDERQLDDCMDDTEEDIEIIENEDIEDLDASDEEADEDFVDESTQVFSGHEK</sequence>
<keyword evidence="3" id="KW-1185">Reference proteome</keyword>